<reference evidence="3 4" key="1">
    <citation type="submission" date="2024-01" db="EMBL/GenBank/DDBJ databases">
        <title>The genome of the rayed Mediterranean limpet Patella caerulea (Linnaeus, 1758).</title>
        <authorList>
            <person name="Anh-Thu Weber A."/>
            <person name="Halstead-Nussloch G."/>
        </authorList>
    </citation>
    <scope>NUCLEOTIDE SEQUENCE [LARGE SCALE GENOMIC DNA]</scope>
    <source>
        <strain evidence="3">AATW-2023a</strain>
        <tissue evidence="3">Whole specimen</tissue>
    </source>
</reference>
<evidence type="ECO:0000313" key="4">
    <source>
        <dbReference type="Proteomes" id="UP001347796"/>
    </source>
</evidence>
<keyword evidence="1" id="KW-0175">Coiled coil</keyword>
<organism evidence="3 4">
    <name type="scientific">Patella caerulea</name>
    <name type="common">Rayed Mediterranean limpet</name>
    <dbReference type="NCBI Taxonomy" id="87958"/>
    <lineage>
        <taxon>Eukaryota</taxon>
        <taxon>Metazoa</taxon>
        <taxon>Spiralia</taxon>
        <taxon>Lophotrochozoa</taxon>
        <taxon>Mollusca</taxon>
        <taxon>Gastropoda</taxon>
        <taxon>Patellogastropoda</taxon>
        <taxon>Patelloidea</taxon>
        <taxon>Patellidae</taxon>
        <taxon>Patella</taxon>
    </lineage>
</organism>
<evidence type="ECO:0000256" key="2">
    <source>
        <dbReference type="SAM" id="MobiDB-lite"/>
    </source>
</evidence>
<feature type="compositionally biased region" description="Basic residues" evidence="2">
    <location>
        <begin position="1"/>
        <end position="10"/>
    </location>
</feature>
<keyword evidence="4" id="KW-1185">Reference proteome</keyword>
<name>A0AAN8PKN7_PATCE</name>
<dbReference type="AlphaFoldDB" id="A0AAN8PKN7"/>
<dbReference type="Gene3D" id="3.30.70.1820">
    <property type="entry name" value="L1 transposable element, RRM domain"/>
    <property type="match status" value="1"/>
</dbReference>
<protein>
    <submittedName>
        <fullName evidence="3">Uncharacterized protein</fullName>
    </submittedName>
</protein>
<feature type="region of interest" description="Disordered" evidence="2">
    <location>
        <begin position="1"/>
        <end position="42"/>
    </location>
</feature>
<proteinExistence type="predicted"/>
<feature type="compositionally biased region" description="Polar residues" evidence="2">
    <location>
        <begin position="289"/>
        <end position="300"/>
    </location>
</feature>
<gene>
    <name evidence="3" type="ORF">SNE40_018323</name>
</gene>
<feature type="compositionally biased region" description="Low complexity" evidence="2">
    <location>
        <begin position="11"/>
        <end position="25"/>
    </location>
</feature>
<sequence>MGKHTKRKKSSTSSNWSSDENSLLECLNPNKPVGKKQKSLERHSVEIPSKMATSVSNEELMAQLKTIQSTIEVKIENVKLDVMKIISEKVNQLEKDLYEIREENKKLKAIVETQVKSQILAAERIASAACSKVNNLEQWTRRSSVRIFGIPDKMNENYSESIQEALKVFLSIGVSMTEDQIDIAHRIGTFKPNQNISIIVKFLSRKYKIFVIKNRRKLKGSGISISEDLTPLNSQLLSRTSKHPSVLNTWSTEGKIYAKLLNEKIVKVDHHTCVDDLLRSDITNVKTADVSQPEIQSNSRAEARGTMEHGSTTTIRTPRSQDITYYLTPSSSKSSTPMMPPE</sequence>
<dbReference type="Proteomes" id="UP001347796">
    <property type="component" value="Unassembled WGS sequence"/>
</dbReference>
<feature type="compositionally biased region" description="Polar residues" evidence="2">
    <location>
        <begin position="309"/>
        <end position="321"/>
    </location>
</feature>
<dbReference type="EMBL" id="JAZGQO010000013">
    <property type="protein sequence ID" value="KAK6171900.1"/>
    <property type="molecule type" value="Genomic_DNA"/>
</dbReference>
<feature type="region of interest" description="Disordered" evidence="2">
    <location>
        <begin position="289"/>
        <end position="321"/>
    </location>
</feature>
<comment type="caution">
    <text evidence="3">The sequence shown here is derived from an EMBL/GenBank/DDBJ whole genome shotgun (WGS) entry which is preliminary data.</text>
</comment>
<evidence type="ECO:0000256" key="1">
    <source>
        <dbReference type="SAM" id="Coils"/>
    </source>
</evidence>
<feature type="coiled-coil region" evidence="1">
    <location>
        <begin position="83"/>
        <end position="110"/>
    </location>
</feature>
<accession>A0AAN8PKN7</accession>
<evidence type="ECO:0000313" key="3">
    <source>
        <dbReference type="EMBL" id="KAK6171900.1"/>
    </source>
</evidence>